<name>A0A7I9V7K4_9ACTN</name>
<dbReference type="NCBIfam" id="TIGR02050">
    <property type="entry name" value="gshA_cyan_rel"/>
    <property type="match status" value="1"/>
</dbReference>
<evidence type="ECO:0000256" key="2">
    <source>
        <dbReference type="ARBA" id="ARBA00022741"/>
    </source>
</evidence>
<dbReference type="EC" id="6.3.2.2" evidence="5"/>
<dbReference type="GO" id="GO:0005524">
    <property type="term" value="F:ATP binding"/>
    <property type="evidence" value="ECO:0007669"/>
    <property type="project" value="UniProtKB-KW"/>
</dbReference>
<dbReference type="SUPFAM" id="SSF55931">
    <property type="entry name" value="Glutamine synthetase/guanido kinase"/>
    <property type="match status" value="1"/>
</dbReference>
<reference evidence="7" key="1">
    <citation type="submission" date="2019-06" db="EMBL/GenBank/DDBJ databases">
        <title>Gordonia isolated from sludge of a wastewater treatment plant.</title>
        <authorList>
            <person name="Tamura T."/>
            <person name="Aoyama K."/>
            <person name="Kang Y."/>
            <person name="Saito S."/>
            <person name="Akiyama N."/>
            <person name="Yazawa K."/>
            <person name="Gonoi T."/>
            <person name="Mikami Y."/>
        </authorList>
    </citation>
    <scope>NUCLEOTIDE SEQUENCE [LARGE SCALE GENOMIC DNA]</scope>
    <source>
        <strain evidence="7">NBRC 107696</strain>
    </source>
</reference>
<dbReference type="PANTHER" id="PTHR36510">
    <property type="entry name" value="GLUTAMATE--CYSTEINE LIGASE 2-RELATED"/>
    <property type="match status" value="1"/>
</dbReference>
<keyword evidence="2 5" id="KW-0547">Nucleotide-binding</keyword>
<evidence type="ECO:0000313" key="6">
    <source>
        <dbReference type="EMBL" id="GEE01368.1"/>
    </source>
</evidence>
<dbReference type="HAMAP" id="MF_01609">
    <property type="entry name" value="Glu_cys_ligase_2"/>
    <property type="match status" value="1"/>
</dbReference>
<dbReference type="InterPro" id="IPR006336">
    <property type="entry name" value="GCS2"/>
</dbReference>
<comment type="catalytic activity">
    <reaction evidence="4 5">
        <text>L-cysteine + L-glutamate + ATP = gamma-L-glutamyl-L-cysteine + ADP + phosphate + H(+)</text>
        <dbReference type="Rhea" id="RHEA:13285"/>
        <dbReference type="ChEBI" id="CHEBI:15378"/>
        <dbReference type="ChEBI" id="CHEBI:29985"/>
        <dbReference type="ChEBI" id="CHEBI:30616"/>
        <dbReference type="ChEBI" id="CHEBI:35235"/>
        <dbReference type="ChEBI" id="CHEBI:43474"/>
        <dbReference type="ChEBI" id="CHEBI:58173"/>
        <dbReference type="ChEBI" id="CHEBI:456216"/>
        <dbReference type="EC" id="6.3.2.2"/>
    </reaction>
</comment>
<dbReference type="Gene3D" id="3.30.590.20">
    <property type="match status" value="1"/>
</dbReference>
<evidence type="ECO:0000256" key="5">
    <source>
        <dbReference type="HAMAP-Rule" id="MF_01609"/>
    </source>
</evidence>
<dbReference type="PANTHER" id="PTHR36510:SF1">
    <property type="entry name" value="GLUTAMATE--CYSTEINE LIGASE 2-RELATED"/>
    <property type="match status" value="1"/>
</dbReference>
<dbReference type="Proteomes" id="UP000444960">
    <property type="component" value="Unassembled WGS sequence"/>
</dbReference>
<organism evidence="6 7">
    <name type="scientific">Gordonia spumicola</name>
    <dbReference type="NCBI Taxonomy" id="589161"/>
    <lineage>
        <taxon>Bacteria</taxon>
        <taxon>Bacillati</taxon>
        <taxon>Actinomycetota</taxon>
        <taxon>Actinomycetes</taxon>
        <taxon>Mycobacteriales</taxon>
        <taxon>Gordoniaceae</taxon>
        <taxon>Gordonia</taxon>
    </lineage>
</organism>
<evidence type="ECO:0000256" key="4">
    <source>
        <dbReference type="ARBA" id="ARBA00048819"/>
    </source>
</evidence>
<gene>
    <name evidence="6" type="ORF">nbrc107696_18140</name>
</gene>
<comment type="caution">
    <text evidence="6">The sequence shown here is derived from an EMBL/GenBank/DDBJ whole genome shotgun (WGS) entry which is preliminary data.</text>
</comment>
<accession>A0A7I9V7K4</accession>
<comment type="function">
    <text evidence="5">ATP-dependent carboxylate-amine ligase which exhibits weak glutamate--cysteine ligase activity.</text>
</comment>
<sequence length="377" mass="41770">MGVPITPIPFVGSPEPTLGVEWELAFVDRDTRDLTNAASDFFELVKGRGVDRSGQIHRELLGNTVELVTGVCRTVGESMADLGATLDVVRGLTDEIGVDLYGAGTHPFAEWSAQQLTEGDRYAELISRTQWWGRQMLIWGVHVHVGISHRDKVLPILSSLLKYYPHLLALSASSPMWAGHETGYASNRAMMFQQLPTAGLPFQFETWHEFEAFAADQKTTGIIDHLNEIRWDIRPSPHLGTIEVRVCDGVSNRRELAGIVALIHCLIVDLDRRLTAGETLPQMAPWLVQENKWRAARYGIDAIIIEDADCAERLVTEDLADLLVRLEPVAASLGCVEELASVADIVARGISYKRQHEVFERTGSLRDVVASVVAELD</sequence>
<evidence type="ECO:0000256" key="3">
    <source>
        <dbReference type="ARBA" id="ARBA00022840"/>
    </source>
</evidence>
<comment type="similarity">
    <text evidence="5">Belongs to the glutamate--cysteine ligase type 2 family. YbdK subfamily.</text>
</comment>
<evidence type="ECO:0000313" key="7">
    <source>
        <dbReference type="Proteomes" id="UP000444960"/>
    </source>
</evidence>
<dbReference type="GO" id="GO:0004357">
    <property type="term" value="F:glutamate-cysteine ligase activity"/>
    <property type="evidence" value="ECO:0007669"/>
    <property type="project" value="UniProtKB-EC"/>
</dbReference>
<dbReference type="Pfam" id="PF04107">
    <property type="entry name" value="GCS2"/>
    <property type="match status" value="1"/>
</dbReference>
<evidence type="ECO:0000256" key="1">
    <source>
        <dbReference type="ARBA" id="ARBA00022598"/>
    </source>
</evidence>
<keyword evidence="7" id="KW-1185">Reference proteome</keyword>
<keyword evidence="1 5" id="KW-0436">Ligase</keyword>
<dbReference type="NCBIfam" id="NF010042">
    <property type="entry name" value="PRK13517.1-2"/>
    <property type="match status" value="1"/>
</dbReference>
<dbReference type="AlphaFoldDB" id="A0A7I9V7K4"/>
<dbReference type="RefSeq" id="WP_228461333.1">
    <property type="nucleotide sequence ID" value="NZ_BJOV01000003.1"/>
</dbReference>
<protein>
    <recommendedName>
        <fullName evidence="5">Putative glutamate--cysteine ligase 2</fullName>
        <ecNumber evidence="5">6.3.2.2</ecNumber>
    </recommendedName>
    <alternativeName>
        <fullName evidence="5">Gamma-glutamylcysteine synthetase 2</fullName>
        <shortName evidence="5">GCS 2</shortName>
        <shortName evidence="5">Gamma-GCS 2</shortName>
    </alternativeName>
</protein>
<keyword evidence="3 5" id="KW-0067">ATP-binding</keyword>
<dbReference type="InterPro" id="IPR050141">
    <property type="entry name" value="GCL_type2/YbdK_subfam"/>
</dbReference>
<dbReference type="InterPro" id="IPR011793">
    <property type="entry name" value="YbdK"/>
</dbReference>
<dbReference type="NCBIfam" id="NF010044">
    <property type="entry name" value="PRK13517.1-4"/>
    <property type="match status" value="1"/>
</dbReference>
<dbReference type="NCBIfam" id="NF010043">
    <property type="entry name" value="PRK13517.1-3"/>
    <property type="match status" value="1"/>
</dbReference>
<proteinExistence type="inferred from homology"/>
<dbReference type="EMBL" id="BJOV01000003">
    <property type="protein sequence ID" value="GEE01368.1"/>
    <property type="molecule type" value="Genomic_DNA"/>
</dbReference>
<dbReference type="GO" id="GO:0042398">
    <property type="term" value="P:modified amino acid biosynthetic process"/>
    <property type="evidence" value="ECO:0007669"/>
    <property type="project" value="InterPro"/>
</dbReference>
<dbReference type="InterPro" id="IPR014746">
    <property type="entry name" value="Gln_synth/guanido_kin_cat_dom"/>
</dbReference>